<dbReference type="Proteomes" id="UP001490330">
    <property type="component" value="Unassembled WGS sequence"/>
</dbReference>
<evidence type="ECO:0000313" key="2">
    <source>
        <dbReference type="Proteomes" id="UP001490330"/>
    </source>
</evidence>
<dbReference type="EMBL" id="JBEPCV010000012">
    <property type="protein sequence ID" value="MER6905040.1"/>
    <property type="molecule type" value="Genomic_DNA"/>
</dbReference>
<accession>A0ABV1VEX5</accession>
<keyword evidence="2" id="KW-1185">Reference proteome</keyword>
<dbReference type="RefSeq" id="WP_350716701.1">
    <property type="nucleotide sequence ID" value="NZ_JBEPCO010000005.1"/>
</dbReference>
<proteinExistence type="predicted"/>
<gene>
    <name evidence="1" type="ORF">ABT322_14905</name>
</gene>
<sequence length="191" mass="21138">MTTAEPQRPDLARELIARAEASAAHRAQRLRNQLDAVQLGRGRHTDHANTKVLRRILAEHDWPGHRLLGPDGARAAWSIALHSDDEPDFQRAATTLLKRAVQAGDALIQHWAHLHDRALINSGRAQEYGTQLLLRTGGIELCPLRAPESLDERRAGVGLPPLAVALETVRRRYAPHHHADEAQTVQLAKVA</sequence>
<dbReference type="InterPro" id="IPR046732">
    <property type="entry name" value="DUF6624"/>
</dbReference>
<dbReference type="Pfam" id="PF20329">
    <property type="entry name" value="DUF6624"/>
    <property type="match status" value="1"/>
</dbReference>
<protein>
    <submittedName>
        <fullName evidence="1">DUF6624 domain-containing protein</fullName>
    </submittedName>
</protein>
<organism evidence="1 2">
    <name type="scientific">Streptomyces flaveolus</name>
    <dbReference type="NCBI Taxonomy" id="67297"/>
    <lineage>
        <taxon>Bacteria</taxon>
        <taxon>Bacillati</taxon>
        <taxon>Actinomycetota</taxon>
        <taxon>Actinomycetes</taxon>
        <taxon>Kitasatosporales</taxon>
        <taxon>Streptomycetaceae</taxon>
        <taxon>Streptomyces</taxon>
    </lineage>
</organism>
<reference evidence="1 2" key="1">
    <citation type="submission" date="2024-06" db="EMBL/GenBank/DDBJ databases">
        <title>The Natural Products Discovery Center: Release of the First 8490 Sequenced Strains for Exploring Actinobacteria Biosynthetic Diversity.</title>
        <authorList>
            <person name="Kalkreuter E."/>
            <person name="Kautsar S.A."/>
            <person name="Yang D."/>
            <person name="Bader C.D."/>
            <person name="Teijaro C.N."/>
            <person name="Fluegel L."/>
            <person name="Davis C.M."/>
            <person name="Simpson J.R."/>
            <person name="Lauterbach L."/>
            <person name="Steele A.D."/>
            <person name="Gui C."/>
            <person name="Meng S."/>
            <person name="Li G."/>
            <person name="Viehrig K."/>
            <person name="Ye F."/>
            <person name="Su P."/>
            <person name="Kiefer A.F."/>
            <person name="Nichols A."/>
            <person name="Cepeda A.J."/>
            <person name="Yan W."/>
            <person name="Fan B."/>
            <person name="Jiang Y."/>
            <person name="Adhikari A."/>
            <person name="Zheng C.-J."/>
            <person name="Schuster L."/>
            <person name="Cowan T.M."/>
            <person name="Smanski M.J."/>
            <person name="Chevrette M.G."/>
            <person name="De Carvalho L.P.S."/>
            <person name="Shen B."/>
        </authorList>
    </citation>
    <scope>NUCLEOTIDE SEQUENCE [LARGE SCALE GENOMIC DNA]</scope>
    <source>
        <strain evidence="1 2">NPDC000632</strain>
    </source>
</reference>
<name>A0ABV1VEX5_9ACTN</name>
<comment type="caution">
    <text evidence="1">The sequence shown here is derived from an EMBL/GenBank/DDBJ whole genome shotgun (WGS) entry which is preliminary data.</text>
</comment>
<evidence type="ECO:0000313" key="1">
    <source>
        <dbReference type="EMBL" id="MER6905040.1"/>
    </source>
</evidence>